<proteinExistence type="predicted"/>
<feature type="transmembrane region" description="Helical" evidence="1">
    <location>
        <begin position="78"/>
        <end position="102"/>
    </location>
</feature>
<dbReference type="RefSeq" id="WP_203717378.1">
    <property type="nucleotide sequence ID" value="NZ_BONE01000063.1"/>
</dbReference>
<name>A0ABQ4CZ03_9ACTN</name>
<keyword evidence="1" id="KW-0812">Transmembrane</keyword>
<feature type="transmembrane region" description="Helical" evidence="1">
    <location>
        <begin position="122"/>
        <end position="140"/>
    </location>
</feature>
<comment type="caution">
    <text evidence="2">The sequence shown here is derived from an EMBL/GenBank/DDBJ whole genome shotgun (WGS) entry which is preliminary data.</text>
</comment>
<keyword evidence="1" id="KW-0472">Membrane</keyword>
<organism evidence="2 3">
    <name type="scientific">Asanoa siamensis</name>
    <dbReference type="NCBI Taxonomy" id="926357"/>
    <lineage>
        <taxon>Bacteria</taxon>
        <taxon>Bacillati</taxon>
        <taxon>Actinomycetota</taxon>
        <taxon>Actinomycetes</taxon>
        <taxon>Micromonosporales</taxon>
        <taxon>Micromonosporaceae</taxon>
        <taxon>Asanoa</taxon>
    </lineage>
</organism>
<sequence>MSVFVAVLLLLAGVSEAAGRLLPIVAPGSGVSRSKAVRMILAGAVVEAAVFALWPLSAWTVAGLVGSANTTGLGWTPGLAAPLLLAAILAFPMLGPFLHLVLFVGVGAGLADALHAATGQGWWTAAGCVAVAGVGLGIAVEAVRRLAVRLNTAPLPEPAT</sequence>
<keyword evidence="1" id="KW-1133">Transmembrane helix</keyword>
<accession>A0ABQ4CZ03</accession>
<reference evidence="2 3" key="1">
    <citation type="submission" date="2021-01" db="EMBL/GenBank/DDBJ databases">
        <title>Whole genome shotgun sequence of Asanoa siamensis NBRC 107932.</title>
        <authorList>
            <person name="Komaki H."/>
            <person name="Tamura T."/>
        </authorList>
    </citation>
    <scope>NUCLEOTIDE SEQUENCE [LARGE SCALE GENOMIC DNA]</scope>
    <source>
        <strain evidence="2 3">NBRC 107932</strain>
    </source>
</reference>
<evidence type="ECO:0000256" key="1">
    <source>
        <dbReference type="SAM" id="Phobius"/>
    </source>
</evidence>
<keyword evidence="3" id="KW-1185">Reference proteome</keyword>
<feature type="transmembrane region" description="Helical" evidence="1">
    <location>
        <begin position="41"/>
        <end position="66"/>
    </location>
</feature>
<evidence type="ECO:0000313" key="3">
    <source>
        <dbReference type="Proteomes" id="UP000604117"/>
    </source>
</evidence>
<protein>
    <recommendedName>
        <fullName evidence="4">Integral membrane protein</fullName>
    </recommendedName>
</protein>
<dbReference type="EMBL" id="BONE01000063">
    <property type="protein sequence ID" value="GIF76505.1"/>
    <property type="molecule type" value="Genomic_DNA"/>
</dbReference>
<evidence type="ECO:0008006" key="4">
    <source>
        <dbReference type="Google" id="ProtNLM"/>
    </source>
</evidence>
<evidence type="ECO:0000313" key="2">
    <source>
        <dbReference type="EMBL" id="GIF76505.1"/>
    </source>
</evidence>
<dbReference type="Proteomes" id="UP000604117">
    <property type="component" value="Unassembled WGS sequence"/>
</dbReference>
<gene>
    <name evidence="2" type="ORF">Asi02nite_60230</name>
</gene>